<name>A0ABD1YDM3_9MARC</name>
<protein>
    <recommendedName>
        <fullName evidence="3">Secreted protein</fullName>
    </recommendedName>
</protein>
<comment type="caution">
    <text evidence="1">The sequence shown here is derived from an EMBL/GenBank/DDBJ whole genome shotgun (WGS) entry which is preliminary data.</text>
</comment>
<evidence type="ECO:0000313" key="1">
    <source>
        <dbReference type="EMBL" id="KAL2624504.1"/>
    </source>
</evidence>
<dbReference type="EMBL" id="JBHFFA010000005">
    <property type="protein sequence ID" value="KAL2624504.1"/>
    <property type="molecule type" value="Genomic_DNA"/>
</dbReference>
<proteinExistence type="predicted"/>
<keyword evidence="2" id="KW-1185">Reference proteome</keyword>
<sequence length="74" mass="7379">MAAHLSVTIVGRGAAIGTKVLTTACVTSIALCPDVQSTIGPLPVVVETGSSAASLAGFNDTDLSSDFLDQISLC</sequence>
<organism evidence="1 2">
    <name type="scientific">Riccia fluitans</name>
    <dbReference type="NCBI Taxonomy" id="41844"/>
    <lineage>
        <taxon>Eukaryota</taxon>
        <taxon>Viridiplantae</taxon>
        <taxon>Streptophyta</taxon>
        <taxon>Embryophyta</taxon>
        <taxon>Marchantiophyta</taxon>
        <taxon>Marchantiopsida</taxon>
        <taxon>Marchantiidae</taxon>
        <taxon>Marchantiales</taxon>
        <taxon>Ricciaceae</taxon>
        <taxon>Riccia</taxon>
    </lineage>
</organism>
<accession>A0ABD1YDM3</accession>
<evidence type="ECO:0008006" key="3">
    <source>
        <dbReference type="Google" id="ProtNLM"/>
    </source>
</evidence>
<dbReference type="AlphaFoldDB" id="A0ABD1YDM3"/>
<gene>
    <name evidence="1" type="ORF">R1flu_008749</name>
</gene>
<evidence type="ECO:0000313" key="2">
    <source>
        <dbReference type="Proteomes" id="UP001605036"/>
    </source>
</evidence>
<reference evidence="1 2" key="1">
    <citation type="submission" date="2024-09" db="EMBL/GenBank/DDBJ databases">
        <title>Chromosome-scale assembly of Riccia fluitans.</title>
        <authorList>
            <person name="Paukszto L."/>
            <person name="Sawicki J."/>
            <person name="Karawczyk K."/>
            <person name="Piernik-Szablinska J."/>
            <person name="Szczecinska M."/>
            <person name="Mazdziarz M."/>
        </authorList>
    </citation>
    <scope>NUCLEOTIDE SEQUENCE [LARGE SCALE GENOMIC DNA]</scope>
    <source>
        <strain evidence="1">Rf_01</strain>
        <tissue evidence="1">Aerial parts of the thallus</tissue>
    </source>
</reference>
<dbReference type="Proteomes" id="UP001605036">
    <property type="component" value="Unassembled WGS sequence"/>
</dbReference>